<dbReference type="RefSeq" id="WP_115537433.1">
    <property type="nucleotide sequence ID" value="NZ_QRGA01000023.1"/>
</dbReference>
<reference evidence="2 3" key="1">
    <citation type="submission" date="2018-08" db="EMBL/GenBank/DDBJ databases">
        <title>Paraburkholderia sp. DHOM06 isolated from forest soil.</title>
        <authorList>
            <person name="Gao Z.-H."/>
            <person name="Qiu L.-H."/>
        </authorList>
    </citation>
    <scope>NUCLEOTIDE SEQUENCE [LARGE SCALE GENOMIC DNA]</scope>
    <source>
        <strain evidence="2 3">DHOM06</strain>
    </source>
</reference>
<dbReference type="NCBIfam" id="TIGR03357">
    <property type="entry name" value="VI_zyme"/>
    <property type="match status" value="1"/>
</dbReference>
<sequence length="170" mass="19449">MKRFEPSLLDKLFDDDPRSPAPVAMRQWSLEELKGRVARDVESLLNTRIVLTEDELEKLPECQRSVLTYGLNDFAGLSLASHYDRTFICESIEQAIARHEPRLREVRVSLEVNEQSTNALYFVIRAKLVVHPAEEPVSFDAMLQASTLQYSVTRSRRGTDAARPRAREFG</sequence>
<dbReference type="InterPro" id="IPR017737">
    <property type="entry name" value="TssE1-like"/>
</dbReference>
<dbReference type="Gene3D" id="3.10.450.40">
    <property type="match status" value="1"/>
</dbReference>
<dbReference type="PANTHER" id="PTHR38595">
    <property type="entry name" value="CYTOPLASMIC PROTEIN-RELATED"/>
    <property type="match status" value="1"/>
</dbReference>
<proteinExistence type="predicted"/>
<dbReference type="PANTHER" id="PTHR38595:SF1">
    <property type="entry name" value="TYPE VI SECRETION SYSTEM COMPONENT TSSE1"/>
    <property type="match status" value="1"/>
</dbReference>
<comment type="caution">
    <text evidence="2">The sequence shown here is derived from an EMBL/GenBank/DDBJ whole genome shotgun (WGS) entry which is preliminary data.</text>
</comment>
<dbReference type="OrthoDB" id="119583at2"/>
<dbReference type="EMBL" id="QRGA01000023">
    <property type="protein sequence ID" value="RDU95044.1"/>
    <property type="molecule type" value="Genomic_DNA"/>
</dbReference>
<dbReference type="Pfam" id="PF04965">
    <property type="entry name" value="GPW_gp25"/>
    <property type="match status" value="1"/>
</dbReference>
<dbReference type="SUPFAM" id="SSF160719">
    <property type="entry name" value="gpW/gp25-like"/>
    <property type="match status" value="1"/>
</dbReference>
<dbReference type="InterPro" id="IPR053176">
    <property type="entry name" value="T6SS_TssE1-like"/>
</dbReference>
<accession>A0A3D8JR74</accession>
<evidence type="ECO:0000313" key="2">
    <source>
        <dbReference type="EMBL" id="RDU95044.1"/>
    </source>
</evidence>
<evidence type="ECO:0000259" key="1">
    <source>
        <dbReference type="Pfam" id="PF04965"/>
    </source>
</evidence>
<dbReference type="InterPro" id="IPR007048">
    <property type="entry name" value="IraD/Gp25-like"/>
</dbReference>
<protein>
    <submittedName>
        <fullName evidence="2">Type VI secretion system baseplate subunit TssE</fullName>
    </submittedName>
</protein>
<organism evidence="2 3">
    <name type="scientific">Trinickia dinghuensis</name>
    <dbReference type="NCBI Taxonomy" id="2291023"/>
    <lineage>
        <taxon>Bacteria</taxon>
        <taxon>Pseudomonadati</taxon>
        <taxon>Pseudomonadota</taxon>
        <taxon>Betaproteobacteria</taxon>
        <taxon>Burkholderiales</taxon>
        <taxon>Burkholderiaceae</taxon>
        <taxon>Trinickia</taxon>
    </lineage>
</organism>
<gene>
    <name evidence="2" type="primary">tssE</name>
    <name evidence="2" type="ORF">DWV00_31030</name>
</gene>
<evidence type="ECO:0000313" key="3">
    <source>
        <dbReference type="Proteomes" id="UP000256838"/>
    </source>
</evidence>
<name>A0A3D8JR74_9BURK</name>
<feature type="domain" description="IraD/Gp25-like" evidence="1">
    <location>
        <begin position="32"/>
        <end position="132"/>
    </location>
</feature>
<dbReference type="Proteomes" id="UP000256838">
    <property type="component" value="Unassembled WGS sequence"/>
</dbReference>
<keyword evidence="3" id="KW-1185">Reference proteome</keyword>
<dbReference type="AlphaFoldDB" id="A0A3D8JR74"/>